<evidence type="ECO:0000256" key="1">
    <source>
        <dbReference type="SAM" id="Phobius"/>
    </source>
</evidence>
<evidence type="ECO:0000313" key="2">
    <source>
        <dbReference type="EMBL" id="QIB70214.1"/>
    </source>
</evidence>
<protein>
    <recommendedName>
        <fullName evidence="4">ABC-2 type transport system permease protein</fullName>
    </recommendedName>
</protein>
<feature type="transmembrane region" description="Helical" evidence="1">
    <location>
        <begin position="493"/>
        <end position="513"/>
    </location>
</feature>
<feature type="transmembrane region" description="Helical" evidence="1">
    <location>
        <begin position="69"/>
        <end position="94"/>
    </location>
</feature>
<feature type="transmembrane region" description="Helical" evidence="1">
    <location>
        <begin position="353"/>
        <end position="376"/>
    </location>
</feature>
<feature type="transmembrane region" description="Helical" evidence="1">
    <location>
        <begin position="185"/>
        <end position="205"/>
    </location>
</feature>
<keyword evidence="3" id="KW-1185">Reference proteome</keyword>
<dbReference type="EMBL" id="CP048649">
    <property type="protein sequence ID" value="QIB70214.1"/>
    <property type="molecule type" value="Genomic_DNA"/>
</dbReference>
<evidence type="ECO:0000313" key="3">
    <source>
        <dbReference type="Proteomes" id="UP000466848"/>
    </source>
</evidence>
<reference evidence="2 3" key="1">
    <citation type="submission" date="2020-02" db="EMBL/GenBank/DDBJ databases">
        <authorList>
            <person name="Kim Y.B."/>
            <person name="Roh S.W."/>
        </authorList>
    </citation>
    <scope>NUCLEOTIDE SEQUENCE [LARGE SCALE GENOMIC DNA]</scope>
    <source>
        <strain evidence="2 3">DSM 103574</strain>
    </source>
</reference>
<feature type="transmembrane region" description="Helical" evidence="1">
    <location>
        <begin position="397"/>
        <end position="421"/>
    </location>
</feature>
<feature type="transmembrane region" description="Helical" evidence="1">
    <location>
        <begin position="145"/>
        <end position="173"/>
    </location>
</feature>
<accession>A0A858BZM8</accession>
<feature type="transmembrane region" description="Helical" evidence="1">
    <location>
        <begin position="248"/>
        <end position="268"/>
    </location>
</feature>
<sequence>MTKCWLLLKIQLLGFFNINRTLRTNDKKEKRRLIAMSILMLIVLIIMVGYSAGAAIVCVYFGMADVLPPLILIVCAICTLVMTFLKSNGVLFGFGDYDMVMSLPVKNTTVIMSRLLSVYVVNFLISGVIMLPSMIIYGITYSISLSVWLMLLLSLFLASLLPMIIALSAGVLITAISVRFRYKNLLTIALSTAAMLVLVVGSFAIPQEEAALTALIDSMIGSVYRIYPVAAWYTNALANSDWVSFGQFALLSMGASVIFVMVLSVFYSKINSALVEVRSKSDYRLGTLKASSPFIALYKKELRRLVSLPIYAMNTCIGGVLMIVFSIAFLFINLEQAGNKMGLPDIMLWIQPISPWLVTFFVSISAATSSAISLEGKSNWLMCSAPVKPIVIFNSKIAVSLSYLIPSILISCTLLAISLQTGFLETLALFTIPLVYAVFISIAGLFFNLKFPKYDWTSEYQAVKQSIAVLATIGTGIVSVLSFYILTASLIAIAGWIQLLAVILILAGILVLYRSLATKAALYV</sequence>
<dbReference type="RefSeq" id="WP_163067453.1">
    <property type="nucleotide sequence ID" value="NZ_CP048649.1"/>
</dbReference>
<feature type="transmembrane region" description="Helical" evidence="1">
    <location>
        <begin position="33"/>
        <end position="63"/>
    </location>
</feature>
<proteinExistence type="predicted"/>
<dbReference type="Proteomes" id="UP000466848">
    <property type="component" value="Chromosome"/>
</dbReference>
<evidence type="ECO:0008006" key="4">
    <source>
        <dbReference type="Google" id="ProtNLM"/>
    </source>
</evidence>
<feature type="transmembrane region" description="Helical" evidence="1">
    <location>
        <begin position="115"/>
        <end position="139"/>
    </location>
</feature>
<name>A0A858BZM8_9FIRM</name>
<keyword evidence="1" id="KW-1133">Transmembrane helix</keyword>
<feature type="transmembrane region" description="Helical" evidence="1">
    <location>
        <begin position="427"/>
        <end position="447"/>
    </location>
</feature>
<feature type="transmembrane region" description="Helical" evidence="1">
    <location>
        <begin position="467"/>
        <end position="487"/>
    </location>
</feature>
<keyword evidence="1" id="KW-0472">Membrane</keyword>
<keyword evidence="1" id="KW-0812">Transmembrane</keyword>
<dbReference type="AlphaFoldDB" id="A0A858BZM8"/>
<organism evidence="2 3">
    <name type="scientific">Aminipila butyrica</name>
    <dbReference type="NCBI Taxonomy" id="433296"/>
    <lineage>
        <taxon>Bacteria</taxon>
        <taxon>Bacillati</taxon>
        <taxon>Bacillota</taxon>
        <taxon>Clostridia</taxon>
        <taxon>Peptostreptococcales</taxon>
        <taxon>Anaerovoracaceae</taxon>
        <taxon>Aminipila</taxon>
    </lineage>
</organism>
<dbReference type="KEGG" id="abut:Ami103574_13340"/>
<gene>
    <name evidence="2" type="ORF">Ami103574_13340</name>
</gene>
<feature type="transmembrane region" description="Helical" evidence="1">
    <location>
        <begin position="308"/>
        <end position="333"/>
    </location>
</feature>